<organism evidence="1 2">
    <name type="scientific">Nephila pilipes</name>
    <name type="common">Giant wood spider</name>
    <name type="synonym">Nephila maculata</name>
    <dbReference type="NCBI Taxonomy" id="299642"/>
    <lineage>
        <taxon>Eukaryota</taxon>
        <taxon>Metazoa</taxon>
        <taxon>Ecdysozoa</taxon>
        <taxon>Arthropoda</taxon>
        <taxon>Chelicerata</taxon>
        <taxon>Arachnida</taxon>
        <taxon>Araneae</taxon>
        <taxon>Araneomorphae</taxon>
        <taxon>Entelegynae</taxon>
        <taxon>Araneoidea</taxon>
        <taxon>Nephilidae</taxon>
        <taxon>Nephila</taxon>
    </lineage>
</organism>
<accession>A0A8X6QZJ3</accession>
<evidence type="ECO:0000313" key="1">
    <source>
        <dbReference type="EMBL" id="GFU58920.1"/>
    </source>
</evidence>
<sequence>MENYEHSNSPILDHKRGINTRDFGKNLFISERAGERARVVFALDLKNDRIEYYYHPLENKYRCDRRQWYLFYDFIGIYVGNFSGKFTSITAVHPFLYSTQKVSSCFKRIQARKCH</sequence>
<reference evidence="1" key="1">
    <citation type="submission" date="2020-08" db="EMBL/GenBank/DDBJ databases">
        <title>Multicomponent nature underlies the extraordinary mechanical properties of spider dragline silk.</title>
        <authorList>
            <person name="Kono N."/>
            <person name="Nakamura H."/>
            <person name="Mori M."/>
            <person name="Yoshida Y."/>
            <person name="Ohtoshi R."/>
            <person name="Malay A.D."/>
            <person name="Moran D.A.P."/>
            <person name="Tomita M."/>
            <person name="Numata K."/>
            <person name="Arakawa K."/>
        </authorList>
    </citation>
    <scope>NUCLEOTIDE SEQUENCE</scope>
</reference>
<dbReference type="Proteomes" id="UP000887013">
    <property type="component" value="Unassembled WGS sequence"/>
</dbReference>
<proteinExistence type="predicted"/>
<evidence type="ECO:0000313" key="2">
    <source>
        <dbReference type="Proteomes" id="UP000887013"/>
    </source>
</evidence>
<dbReference type="EMBL" id="BMAW01040235">
    <property type="protein sequence ID" value="GFU58920.1"/>
    <property type="molecule type" value="Genomic_DNA"/>
</dbReference>
<gene>
    <name evidence="1" type="ORF">NPIL_528271</name>
</gene>
<protein>
    <submittedName>
        <fullName evidence="1">Uncharacterized protein</fullName>
    </submittedName>
</protein>
<name>A0A8X6QZJ3_NEPPI</name>
<dbReference type="AlphaFoldDB" id="A0A8X6QZJ3"/>
<keyword evidence="2" id="KW-1185">Reference proteome</keyword>
<comment type="caution">
    <text evidence="1">The sequence shown here is derived from an EMBL/GenBank/DDBJ whole genome shotgun (WGS) entry which is preliminary data.</text>
</comment>